<comment type="caution">
    <text evidence="1">The sequence shown here is derived from an EMBL/GenBank/DDBJ whole genome shotgun (WGS) entry which is preliminary data.</text>
</comment>
<evidence type="ECO:0000313" key="1">
    <source>
        <dbReference type="EMBL" id="MCQ4614793.1"/>
    </source>
</evidence>
<dbReference type="AlphaFoldDB" id="A0ABD4TR57"/>
<dbReference type="RefSeq" id="WP_256001147.1">
    <property type="nucleotide sequence ID" value="NZ_JAGPYW010000010.1"/>
</dbReference>
<name>A0ABD4TR57_9CORY</name>
<accession>A0ABD4TR57</accession>
<gene>
    <name evidence="1" type="ORF">KBX22_08640</name>
</gene>
<dbReference type="EMBL" id="JAGPYW010000010">
    <property type="protein sequence ID" value="MCQ4614793.1"/>
    <property type="molecule type" value="Genomic_DNA"/>
</dbReference>
<sequence length="85" mass="9054">MIRPGRFAQGCFPAELVNPVGLVQPGVQQLRAVVDGGLGLVAPWMNLPASNACWSKNSNLAAMRRFDPAYASDSVTWVIGKPDTA</sequence>
<evidence type="ECO:0000313" key="2">
    <source>
        <dbReference type="Proteomes" id="UP001205080"/>
    </source>
</evidence>
<proteinExistence type="predicted"/>
<protein>
    <submittedName>
        <fullName evidence="1">Uncharacterized protein</fullName>
    </submittedName>
</protein>
<reference evidence="1 2" key="1">
    <citation type="submission" date="2021-04" db="EMBL/GenBank/DDBJ databases">
        <title>Corynebacterium genitalium sp. nov. and Corynebacterium genitalium sp. nov., two new species of the genus Corynebacterium.</title>
        <authorList>
            <person name="Jaen-Luchoro D."/>
            <person name="Pinyeiro-Iglesias B."/>
            <person name="Al-Shaer S."/>
            <person name="Karlsson R."/>
            <person name="Gonzales-Siles L."/>
            <person name="Cardew S."/>
            <person name="Jensie-Markopolous S."/>
            <person name="Ohlen M."/>
            <person name="Inganas E."/>
            <person name="Moore E.R.B."/>
        </authorList>
    </citation>
    <scope>NUCLEOTIDE SEQUENCE [LARGE SCALE GENOMIC DNA]</scope>
    <source>
        <strain evidence="1 2">CCUG 55013</strain>
    </source>
</reference>
<dbReference type="Proteomes" id="UP001205080">
    <property type="component" value="Unassembled WGS sequence"/>
</dbReference>
<organism evidence="1 2">
    <name type="scientific">Corynebacterium pseudogenitalium</name>
    <dbReference type="NCBI Taxonomy" id="38303"/>
    <lineage>
        <taxon>Bacteria</taxon>
        <taxon>Bacillati</taxon>
        <taxon>Actinomycetota</taxon>
        <taxon>Actinomycetes</taxon>
        <taxon>Mycobacteriales</taxon>
        <taxon>Corynebacteriaceae</taxon>
        <taxon>Corynebacterium</taxon>
    </lineage>
</organism>